<organism evidence="2 3">
    <name type="scientific">Nepenthes gracilis</name>
    <name type="common">Slender pitcher plant</name>
    <dbReference type="NCBI Taxonomy" id="150966"/>
    <lineage>
        <taxon>Eukaryota</taxon>
        <taxon>Viridiplantae</taxon>
        <taxon>Streptophyta</taxon>
        <taxon>Embryophyta</taxon>
        <taxon>Tracheophyta</taxon>
        <taxon>Spermatophyta</taxon>
        <taxon>Magnoliopsida</taxon>
        <taxon>eudicotyledons</taxon>
        <taxon>Gunneridae</taxon>
        <taxon>Pentapetalae</taxon>
        <taxon>Caryophyllales</taxon>
        <taxon>Nepenthaceae</taxon>
        <taxon>Nepenthes</taxon>
    </lineage>
</organism>
<sequence length="119" mass="13259">MQRPAGGCPVPPPTLSEQRIGPGNKISYKLKYGELVEKENWLPKGPITIGVTPGASTADKVKALVGFEKTIKRLNHHQVDTSSKVQGCCRCSLRSFPVGHIYGYWQRSKTRYNHTIYTC</sequence>
<proteinExistence type="predicted"/>
<name>A0AAD3SYD2_NEPGR</name>
<accession>A0AAD3SYD2</accession>
<feature type="region of interest" description="Disordered" evidence="1">
    <location>
        <begin position="1"/>
        <end position="21"/>
    </location>
</feature>
<dbReference type="Proteomes" id="UP001279734">
    <property type="component" value="Unassembled WGS sequence"/>
</dbReference>
<dbReference type="EMBL" id="BSYO01000020">
    <property type="protein sequence ID" value="GMH19419.1"/>
    <property type="molecule type" value="Genomic_DNA"/>
</dbReference>
<comment type="caution">
    <text evidence="2">The sequence shown here is derived from an EMBL/GenBank/DDBJ whole genome shotgun (WGS) entry which is preliminary data.</text>
</comment>
<evidence type="ECO:0000313" key="2">
    <source>
        <dbReference type="EMBL" id="GMH19419.1"/>
    </source>
</evidence>
<keyword evidence="3" id="KW-1185">Reference proteome</keyword>
<dbReference type="PANTHER" id="PTHR31619:SF5">
    <property type="entry name" value="4-HYDROXY-3-METHYLBUT-2-ENYL DIPHOSPHATE REDUCTASE, CHLOROPLASTIC"/>
    <property type="match status" value="1"/>
</dbReference>
<evidence type="ECO:0000313" key="3">
    <source>
        <dbReference type="Proteomes" id="UP001279734"/>
    </source>
</evidence>
<protein>
    <submittedName>
        <fullName evidence="2">Uncharacterized protein</fullName>
    </submittedName>
</protein>
<evidence type="ECO:0000256" key="1">
    <source>
        <dbReference type="SAM" id="MobiDB-lite"/>
    </source>
</evidence>
<gene>
    <name evidence="2" type="ORF">Nepgr_021260</name>
</gene>
<dbReference type="PANTHER" id="PTHR31619">
    <property type="entry name" value="4-HYDROXY-3-METHYLBUT-2-ENYL DIPHOSPHATE REDUCTASE, CHLOROPLASTIC"/>
    <property type="match status" value="1"/>
</dbReference>
<reference evidence="2" key="1">
    <citation type="submission" date="2023-05" db="EMBL/GenBank/DDBJ databases">
        <title>Nepenthes gracilis genome sequencing.</title>
        <authorList>
            <person name="Fukushima K."/>
        </authorList>
    </citation>
    <scope>NUCLEOTIDE SEQUENCE</scope>
    <source>
        <strain evidence="2">SING2019-196</strain>
    </source>
</reference>
<dbReference type="AlphaFoldDB" id="A0AAD3SYD2"/>